<organism evidence="1 2">
    <name type="scientific">Rhizoctonia solani</name>
    <dbReference type="NCBI Taxonomy" id="456999"/>
    <lineage>
        <taxon>Eukaryota</taxon>
        <taxon>Fungi</taxon>
        <taxon>Dikarya</taxon>
        <taxon>Basidiomycota</taxon>
        <taxon>Agaricomycotina</taxon>
        <taxon>Agaricomycetes</taxon>
        <taxon>Cantharellales</taxon>
        <taxon>Ceratobasidiaceae</taxon>
        <taxon>Rhizoctonia</taxon>
    </lineage>
</organism>
<dbReference type="SUPFAM" id="SSF56112">
    <property type="entry name" value="Protein kinase-like (PK-like)"/>
    <property type="match status" value="1"/>
</dbReference>
<comment type="caution">
    <text evidence="1">The sequence shown here is derived from an EMBL/GenBank/DDBJ whole genome shotgun (WGS) entry which is preliminary data.</text>
</comment>
<name>A0A8H3E8C5_9AGAM</name>
<dbReference type="Proteomes" id="UP000663827">
    <property type="component" value="Unassembled WGS sequence"/>
</dbReference>
<sequence>MEEKMTTPTDLLYRGFPNEFGIFLNYCRALRFDDKPDYSYLRKLFRDLFVRKGYQYDYVFDWSFQRPNADCKSRRKIISWIFKPDNFLMGIGKPGDRVRCALSCSRLRWYVHCLPFYTLNDQVRVRQASRMEYIHSRNYIHCDIEPYKFLVALESAELRCAVLLLAAQLIGPLSSAVASSYLPAHALPYNAGRHRPGLLLPVPDLRQHKNPACPSTTSSLQCPLQVPVAAPLPAPDFLLPTFRVCIRTQP</sequence>
<dbReference type="PANTHER" id="PTHR11909">
    <property type="entry name" value="CASEIN KINASE-RELATED"/>
    <property type="match status" value="1"/>
</dbReference>
<protein>
    <recommendedName>
        <fullName evidence="3">Non-specific serine/threonine protein kinase</fullName>
    </recommendedName>
</protein>
<proteinExistence type="predicted"/>
<dbReference type="Gene3D" id="1.10.510.10">
    <property type="entry name" value="Transferase(Phosphotransferase) domain 1"/>
    <property type="match status" value="1"/>
</dbReference>
<evidence type="ECO:0000313" key="2">
    <source>
        <dbReference type="Proteomes" id="UP000663827"/>
    </source>
</evidence>
<dbReference type="EMBL" id="CAJNJQ010004342">
    <property type="protein sequence ID" value="CAE7210131.1"/>
    <property type="molecule type" value="Genomic_DNA"/>
</dbReference>
<dbReference type="AlphaFoldDB" id="A0A8H3E8C5"/>
<gene>
    <name evidence="1" type="ORF">RDB_LOCUS150843</name>
</gene>
<evidence type="ECO:0008006" key="3">
    <source>
        <dbReference type="Google" id="ProtNLM"/>
    </source>
</evidence>
<dbReference type="InterPro" id="IPR050235">
    <property type="entry name" value="CK1_Ser-Thr_kinase"/>
</dbReference>
<dbReference type="InterPro" id="IPR011009">
    <property type="entry name" value="Kinase-like_dom_sf"/>
</dbReference>
<reference evidence="1" key="1">
    <citation type="submission" date="2021-01" db="EMBL/GenBank/DDBJ databases">
        <authorList>
            <person name="Kaushik A."/>
        </authorList>
    </citation>
    <scope>NUCLEOTIDE SEQUENCE</scope>
    <source>
        <strain evidence="1">AG5</strain>
    </source>
</reference>
<accession>A0A8H3E8C5</accession>
<evidence type="ECO:0000313" key="1">
    <source>
        <dbReference type="EMBL" id="CAE7210131.1"/>
    </source>
</evidence>